<gene>
    <name evidence="2" type="ORF">GJV78_11655</name>
</gene>
<dbReference type="OrthoDB" id="8552213at2"/>
<evidence type="ECO:0000259" key="1">
    <source>
        <dbReference type="Pfam" id="PF00563"/>
    </source>
</evidence>
<reference evidence="2 3" key="1">
    <citation type="submission" date="2019-11" db="EMBL/GenBank/DDBJ databases">
        <title>Escherichia alba sp. nov. isolated from the gut of plastic-eating superworms Zophobas atratus.</title>
        <authorList>
            <person name="Yang Y."/>
        </authorList>
    </citation>
    <scope>NUCLEOTIDE SEQUENCE [LARGE SCALE GENOMIC DNA]</scope>
    <source>
        <strain evidence="3">BIT-B35</strain>
    </source>
</reference>
<organism evidence="2 3">
    <name type="scientific">Intestinirhabdus alba</name>
    <dbReference type="NCBI Taxonomy" id="2899544"/>
    <lineage>
        <taxon>Bacteria</taxon>
        <taxon>Pseudomonadati</taxon>
        <taxon>Pseudomonadota</taxon>
        <taxon>Gammaproteobacteria</taxon>
        <taxon>Enterobacterales</taxon>
        <taxon>Enterobacteriaceae</taxon>
        <taxon>Intestinirhabdus</taxon>
    </lineage>
</organism>
<dbReference type="EMBL" id="WMJZ01000014">
    <property type="protein sequence ID" value="MTH46896.1"/>
    <property type="molecule type" value="Genomic_DNA"/>
</dbReference>
<sequence length="237" mass="26349">MNILLNDIYHSDLCFLPLRSAQRKLIGLEIIANFVSADGTVRIPTELVLPRLSPAEQYQLFEEKLAQLEKCQHFFIQHKLIAWIYLSPQVAQILINDAASVCRIRRFPFLELLINEDYPDLNKGKEEPALALLAAQFPLILANFGAGDSSTKAIFDGLFKRVVLDKNFVQRRAASPSFEPFMRAILTQVSPCCESVMIAGIDSEAMLARVSGCGFAAMQGCLWPPVPPGQVTALVQE</sequence>
<comment type="caution">
    <text evidence="2">The sequence shown here is derived from an EMBL/GenBank/DDBJ whole genome shotgun (WGS) entry which is preliminary data.</text>
</comment>
<dbReference type="Gene3D" id="3.20.20.450">
    <property type="entry name" value="EAL domain"/>
    <property type="match status" value="1"/>
</dbReference>
<keyword evidence="3" id="KW-1185">Reference proteome</keyword>
<protein>
    <submittedName>
        <fullName evidence="2">EAL domain-containing protein</fullName>
    </submittedName>
</protein>
<proteinExistence type="predicted"/>
<dbReference type="SUPFAM" id="SSF141868">
    <property type="entry name" value="EAL domain-like"/>
    <property type="match status" value="1"/>
</dbReference>
<dbReference type="InterPro" id="IPR001633">
    <property type="entry name" value="EAL_dom"/>
</dbReference>
<dbReference type="RefSeq" id="WP_155108507.1">
    <property type="nucleotide sequence ID" value="NZ_WMJZ01000014.1"/>
</dbReference>
<dbReference type="AlphaFoldDB" id="A0A6L6IN12"/>
<dbReference type="InterPro" id="IPR035919">
    <property type="entry name" value="EAL_sf"/>
</dbReference>
<dbReference type="Pfam" id="PF00563">
    <property type="entry name" value="EAL"/>
    <property type="match status" value="1"/>
</dbReference>
<accession>A0A6L6IN12</accession>
<evidence type="ECO:0000313" key="2">
    <source>
        <dbReference type="EMBL" id="MTH46896.1"/>
    </source>
</evidence>
<dbReference type="Proteomes" id="UP000477739">
    <property type="component" value="Unassembled WGS sequence"/>
</dbReference>
<name>A0A6L6IN12_9ENTR</name>
<evidence type="ECO:0000313" key="3">
    <source>
        <dbReference type="Proteomes" id="UP000477739"/>
    </source>
</evidence>
<feature type="domain" description="EAL" evidence="1">
    <location>
        <begin position="13"/>
        <end position="222"/>
    </location>
</feature>